<dbReference type="InterPro" id="IPR016181">
    <property type="entry name" value="Acyl_CoA_acyltransferase"/>
</dbReference>
<dbReference type="EMBL" id="PDGH01000054">
    <property type="protein sequence ID" value="POB49143.1"/>
    <property type="molecule type" value="Genomic_DNA"/>
</dbReference>
<dbReference type="RefSeq" id="WP_103200006.1">
    <property type="nucleotide sequence ID" value="NZ_JAODPM010000032.1"/>
</dbReference>
<dbReference type="Pfam" id="PF13420">
    <property type="entry name" value="Acetyltransf_4"/>
    <property type="match status" value="1"/>
</dbReference>
<reference evidence="1 2" key="1">
    <citation type="journal article" date="2018" name="Front. Microbiol.">
        <title>Phylogeny of Vibrio vulnificus from the Analysis of the Core-Genome: Implications for Intra-Species Taxonomy.</title>
        <authorList>
            <person name="Roig F.J."/>
            <person name="Gonzalez-Candelas F."/>
            <person name="Sanjuan E."/>
            <person name="Fouz B."/>
            <person name="Feil E.J."/>
            <person name="Llorens C."/>
            <person name="Baker-Austin C."/>
            <person name="Oliver J.D."/>
            <person name="Danin-Poleg Y."/>
            <person name="Gibas C.J."/>
            <person name="Kashi Y."/>
            <person name="Gulig P.A."/>
            <person name="Morrison S.S."/>
            <person name="Amaro C."/>
        </authorList>
    </citation>
    <scope>NUCLEOTIDE SEQUENCE [LARGE SCALE GENOMIC DNA]</scope>
    <source>
        <strain evidence="1 2">CECT4608</strain>
    </source>
</reference>
<dbReference type="SUPFAM" id="SSF55729">
    <property type="entry name" value="Acyl-CoA N-acyltransferases (Nat)"/>
    <property type="match status" value="1"/>
</dbReference>
<organism evidence="1 2">
    <name type="scientific">Vibrio vulnificus</name>
    <dbReference type="NCBI Taxonomy" id="672"/>
    <lineage>
        <taxon>Bacteria</taxon>
        <taxon>Pseudomonadati</taxon>
        <taxon>Pseudomonadota</taxon>
        <taxon>Gammaproteobacteria</taxon>
        <taxon>Vibrionales</taxon>
        <taxon>Vibrionaceae</taxon>
        <taxon>Vibrio</taxon>
    </lineage>
</organism>
<sequence length="184" mass="22042">MKSEYKCLTQNVFNFPNSTFEPIRYSDRFKIMEWRNAQMFHLRQDRVLNEQDQEAYFRNVLTPLFDIENPTQLLFSYDSKGSFSGYGGFVHINYHQGSAELSFLVDPRQSEEQQSVHWREFFLFADKFVESHGEINTLYGYCYDVRPWLYPLYEEAGFKLTEIKKNDVEIGGKWIDSLIYTKHY</sequence>
<evidence type="ECO:0008006" key="3">
    <source>
        <dbReference type="Google" id="ProtNLM"/>
    </source>
</evidence>
<name>A0A2S3R627_VIBVL</name>
<accession>A0A2S3R627</accession>
<gene>
    <name evidence="1" type="ORF">CRN52_06645</name>
</gene>
<protein>
    <recommendedName>
        <fullName evidence="3">GNAT family N-acetyltransferase</fullName>
    </recommendedName>
</protein>
<comment type="caution">
    <text evidence="1">The sequence shown here is derived from an EMBL/GenBank/DDBJ whole genome shotgun (WGS) entry which is preliminary data.</text>
</comment>
<evidence type="ECO:0000313" key="2">
    <source>
        <dbReference type="Proteomes" id="UP000237466"/>
    </source>
</evidence>
<proteinExistence type="predicted"/>
<dbReference type="Proteomes" id="UP000237466">
    <property type="component" value="Unassembled WGS sequence"/>
</dbReference>
<dbReference type="Gene3D" id="3.40.630.30">
    <property type="match status" value="1"/>
</dbReference>
<dbReference type="AlphaFoldDB" id="A0A2S3R627"/>
<evidence type="ECO:0000313" key="1">
    <source>
        <dbReference type="EMBL" id="POB49143.1"/>
    </source>
</evidence>